<name>A0A8H4UH53_9HYPO</name>
<accession>A0A8H4UH53</accession>
<proteinExistence type="predicted"/>
<dbReference type="AlphaFoldDB" id="A0A8H4UH53"/>
<feature type="compositionally biased region" description="Polar residues" evidence="1">
    <location>
        <begin position="1"/>
        <end position="14"/>
    </location>
</feature>
<dbReference type="OrthoDB" id="2245989at2759"/>
<reference evidence="2" key="2">
    <citation type="submission" date="2020-05" db="EMBL/GenBank/DDBJ databases">
        <authorList>
            <person name="Kim H.-S."/>
            <person name="Proctor R.H."/>
            <person name="Brown D.W."/>
        </authorList>
    </citation>
    <scope>NUCLEOTIDE SEQUENCE</scope>
    <source>
        <strain evidence="2">NRRL 22465</strain>
    </source>
</reference>
<dbReference type="InterPro" id="IPR021833">
    <property type="entry name" value="DUF3425"/>
</dbReference>
<feature type="region of interest" description="Disordered" evidence="1">
    <location>
        <begin position="1"/>
        <end position="35"/>
    </location>
</feature>
<evidence type="ECO:0000313" key="3">
    <source>
        <dbReference type="Proteomes" id="UP000635477"/>
    </source>
</evidence>
<reference evidence="2" key="1">
    <citation type="journal article" date="2020" name="BMC Genomics">
        <title>Correction to: Identification and distribution of gene clusters required for synthesis of sphingolipid metabolism inhibitors in diverse species of the filamentous fungus Fusarium.</title>
        <authorList>
            <person name="Kim H.S."/>
            <person name="Lohmar J.M."/>
            <person name="Busman M."/>
            <person name="Brown D.W."/>
            <person name="Naumann T.A."/>
            <person name="Divon H.H."/>
            <person name="Lysoe E."/>
            <person name="Uhlig S."/>
            <person name="Proctor R.H."/>
        </authorList>
    </citation>
    <scope>NUCLEOTIDE SEQUENCE</scope>
    <source>
        <strain evidence="2">NRRL 22465</strain>
    </source>
</reference>
<dbReference type="PANTHER" id="PTHR38116:SF9">
    <property type="entry name" value="BZIP DOMAIN-CONTAINING PROTEIN"/>
    <property type="match status" value="1"/>
</dbReference>
<gene>
    <name evidence="2" type="ORF">FZEAL_7180</name>
</gene>
<protein>
    <recommendedName>
        <fullName evidence="4">BZIP domain-containing protein</fullName>
    </recommendedName>
</protein>
<keyword evidence="3" id="KW-1185">Reference proteome</keyword>
<evidence type="ECO:0008006" key="4">
    <source>
        <dbReference type="Google" id="ProtNLM"/>
    </source>
</evidence>
<dbReference type="PANTHER" id="PTHR38116">
    <property type="entry name" value="CHROMOSOME 7, WHOLE GENOME SHOTGUN SEQUENCE"/>
    <property type="match status" value="1"/>
</dbReference>
<comment type="caution">
    <text evidence="2">The sequence shown here is derived from an EMBL/GenBank/DDBJ whole genome shotgun (WGS) entry which is preliminary data.</text>
</comment>
<sequence length="394" mass="43249">MTDESATATISSNRPRTRQRAYKKPPTLELPDIDEDAAERKRVLNVLAQRRYRERKRLNRRKGESTCKDEGTSKAKAQTAQAYYTEISATIDDIIEVPAMSSSSSQSTIPCANITVPVTASSPGILAGLGLNLSPWDPLSDVVLTSVLPDTGALPDFLPDDNTGGEMVTQSQPGLPMTPGELECFTSFLDSSALSMSTSSSTASSSSPPKWDFPDSYNLPSLQLNLVRAVTRIAARINCNDTLWSLDCISPFNTGTATPADKLPVAWRPTPSQLTVPHHPIFDMLPWPGVRERAIMIMSLPDEMRPPNAQGPLAMVNFAYDVEDCAEGVRVNGEDPYEPDSWELGQVTFERWWFLFDKNIIETSNRWRRIRGAPPLLLKGANAGSISRASTATF</sequence>
<evidence type="ECO:0000256" key="1">
    <source>
        <dbReference type="SAM" id="MobiDB-lite"/>
    </source>
</evidence>
<dbReference type="Proteomes" id="UP000635477">
    <property type="component" value="Unassembled WGS sequence"/>
</dbReference>
<organism evidence="2 3">
    <name type="scientific">Fusarium zealandicum</name>
    <dbReference type="NCBI Taxonomy" id="1053134"/>
    <lineage>
        <taxon>Eukaryota</taxon>
        <taxon>Fungi</taxon>
        <taxon>Dikarya</taxon>
        <taxon>Ascomycota</taxon>
        <taxon>Pezizomycotina</taxon>
        <taxon>Sordariomycetes</taxon>
        <taxon>Hypocreomycetidae</taxon>
        <taxon>Hypocreales</taxon>
        <taxon>Nectriaceae</taxon>
        <taxon>Fusarium</taxon>
        <taxon>Fusarium staphyleae species complex</taxon>
    </lineage>
</organism>
<feature type="region of interest" description="Disordered" evidence="1">
    <location>
        <begin position="54"/>
        <end position="73"/>
    </location>
</feature>
<dbReference type="CDD" id="cd14688">
    <property type="entry name" value="bZIP_YAP"/>
    <property type="match status" value="1"/>
</dbReference>
<dbReference type="EMBL" id="JABEYC010000568">
    <property type="protein sequence ID" value="KAF4976110.1"/>
    <property type="molecule type" value="Genomic_DNA"/>
</dbReference>
<dbReference type="Pfam" id="PF11905">
    <property type="entry name" value="DUF3425"/>
    <property type="match status" value="1"/>
</dbReference>
<evidence type="ECO:0000313" key="2">
    <source>
        <dbReference type="EMBL" id="KAF4976110.1"/>
    </source>
</evidence>
<feature type="compositionally biased region" description="Basic and acidic residues" evidence="1">
    <location>
        <begin position="61"/>
        <end position="73"/>
    </location>
</feature>